<feature type="signal peptide" evidence="12">
    <location>
        <begin position="1"/>
        <end position="17"/>
    </location>
</feature>
<feature type="disulfide bond" evidence="8">
    <location>
        <begin position="107"/>
        <end position="114"/>
    </location>
</feature>
<dbReference type="Pfam" id="PF12925">
    <property type="entry name" value="APP_E2"/>
    <property type="match status" value="1"/>
</dbReference>
<feature type="compositionally biased region" description="Basic and acidic residues" evidence="10">
    <location>
        <begin position="247"/>
        <end position="278"/>
    </location>
</feature>
<dbReference type="PANTHER" id="PTHR23103">
    <property type="entry name" value="ALZHEIMER'S DISEASE BETA-AMYLOID RELATED"/>
    <property type="match status" value="1"/>
</dbReference>
<keyword evidence="9" id="KW-0175">Coiled coil</keyword>
<evidence type="ECO:0000256" key="12">
    <source>
        <dbReference type="SAM" id="SignalP"/>
    </source>
</evidence>
<feature type="chain" id="PRO_5028895197" evidence="12">
    <location>
        <begin position="18"/>
        <end position="730"/>
    </location>
</feature>
<dbReference type="SMART" id="SM00006">
    <property type="entry name" value="A4_EXTRA"/>
    <property type="match status" value="1"/>
</dbReference>
<sequence length="730" mass="83530">MAAAALLAFFVAGLALASSTLIEGVSANVDGVDSRFHQTFLPLVAFKCGYRNQYMRENGEWHSDDSHLAQCLEGKYDILKYCKRVYPGKNISNIVEYSHEVNVHEWCKEDGTQCKHSFTVRPFQCIVGEFVTESLQVPGQCHFSHVIGRSSCDTYKYWNGRATKECADKVEAGKQLALHSFAILEPCGLDMFRGVEFVCCPASEEAAKNAKSEQELSPAKTLSQDDDEDEDDDDDDDEDEDSEESLVDNKEADDTAKLDPYFKEDDSENEHERFKDAEERLEKKHRKKVTKVITEWSELFERYNKMKENDPKGAEEYKREMTARFRKTVAALEEENKEQRQQIEQVHDQRVAALLNEKKRQATHEYRTALAMQVGAQNKNNVLKSLKNYIRAEEKDRTHMLNRYRHLLRTDTEQAQAFEPVILHRLRYIDLRINGTIAMLRDFPKLDKQLKEIAVEFWEEYRRENTPEITDTELLTLGDDKANEKLIETYKKTYERQASLSDRILIMPTATSTAAPSTTVKTISLKSILSGKPQPLSQDTSDEDSDDDDEDSESSEEVITPKKISIGVEKEEKTESKPEVMATEKKAEDDSEDDEDYEDEDDDDESSEESEEKDGDLRVVIEPIVGRPLRIEEELPEQSSYAKQERLVNIMRENDFDTMTVAGSASNTLVIIALVFAVTATTFLIVLIRRRTRHPGFIEVDVCTPEERHVAGMQVTGYENPTYSFFDAKA</sequence>
<comment type="subcellular location">
    <subcellularLocation>
        <location evidence="1">Membrane</location>
        <topology evidence="1">Single-pass type I membrane protein</topology>
    </subcellularLocation>
</comment>
<feature type="compositionally biased region" description="Basic and acidic residues" evidence="10">
    <location>
        <begin position="568"/>
        <end position="588"/>
    </location>
</feature>
<dbReference type="InterPro" id="IPR024329">
    <property type="entry name" value="Amyloid_glyco_E2_domain"/>
</dbReference>
<feature type="compositionally biased region" description="Acidic residues" evidence="10">
    <location>
        <begin position="224"/>
        <end position="246"/>
    </location>
</feature>
<comment type="caution">
    <text evidence="8">Lacks conserved residue(s) required for the propagation of feature annotation.</text>
</comment>
<dbReference type="Gene3D" id="1.20.120.770">
    <property type="entry name" value="Amyloid precursor protein, E2 domain"/>
    <property type="match status" value="1"/>
</dbReference>
<dbReference type="GO" id="GO:0043005">
    <property type="term" value="C:neuron projection"/>
    <property type="evidence" value="ECO:0007669"/>
    <property type="project" value="TreeGrafter"/>
</dbReference>
<dbReference type="SUPFAM" id="SSF56491">
    <property type="entry name" value="A heparin-binding domain"/>
    <property type="match status" value="1"/>
</dbReference>
<dbReference type="Proteomes" id="UP000492821">
    <property type="component" value="Unassembled WGS sequence"/>
</dbReference>
<dbReference type="GO" id="GO:0016020">
    <property type="term" value="C:membrane"/>
    <property type="evidence" value="ECO:0007669"/>
    <property type="project" value="UniProtKB-SubCell"/>
</dbReference>
<dbReference type="GO" id="GO:0043025">
    <property type="term" value="C:neuronal cell body"/>
    <property type="evidence" value="ECO:0007669"/>
    <property type="project" value="TreeGrafter"/>
</dbReference>
<dbReference type="PANTHER" id="PTHR23103:SF15">
    <property type="entry name" value="AMYLOID-BETA-LIKE PROTEIN"/>
    <property type="match status" value="1"/>
</dbReference>
<name>A0A7E4UQT4_PANRE</name>
<dbReference type="InterPro" id="IPR019543">
    <property type="entry name" value="APP_amyloid_C"/>
</dbReference>
<feature type="compositionally biased region" description="Acidic residues" evidence="10">
    <location>
        <begin position="589"/>
        <end position="614"/>
    </location>
</feature>
<dbReference type="AlphaFoldDB" id="A0A7E4UQT4"/>
<dbReference type="SUPFAM" id="SSF109843">
    <property type="entry name" value="CAPPD, an extracellular domain of amyloid beta A4 protein"/>
    <property type="match status" value="1"/>
</dbReference>
<keyword evidence="2 11" id="KW-0812">Transmembrane</keyword>
<dbReference type="InterPro" id="IPR036454">
    <property type="entry name" value="Amyloid_glyco_heparin-bd_sf"/>
</dbReference>
<feature type="coiled-coil region" evidence="9">
    <location>
        <begin position="322"/>
        <end position="349"/>
    </location>
</feature>
<dbReference type="GO" id="GO:0007409">
    <property type="term" value="P:axonogenesis"/>
    <property type="evidence" value="ECO:0007669"/>
    <property type="project" value="TreeGrafter"/>
</dbReference>
<keyword evidence="4 11" id="KW-1133">Transmembrane helix</keyword>
<evidence type="ECO:0000256" key="1">
    <source>
        <dbReference type="ARBA" id="ARBA00004479"/>
    </source>
</evidence>
<evidence type="ECO:0000256" key="10">
    <source>
        <dbReference type="SAM" id="MobiDB-lite"/>
    </source>
</evidence>
<feature type="region of interest" description="Disordered" evidence="10">
    <location>
        <begin position="529"/>
        <end position="618"/>
    </location>
</feature>
<feature type="region of interest" description="Disordered" evidence="10">
    <location>
        <begin position="208"/>
        <end position="278"/>
    </location>
</feature>
<feature type="disulfide bond" evidence="8">
    <location>
        <begin position="48"/>
        <end position="71"/>
    </location>
</feature>
<dbReference type="InterPro" id="IPR019745">
    <property type="entry name" value="Amyloid_glyco_intracell_CS"/>
</dbReference>
<dbReference type="InterPro" id="IPR036669">
    <property type="entry name" value="Amyloid_Cu-bd_sf"/>
</dbReference>
<dbReference type="Pfam" id="PF10515">
    <property type="entry name" value="APP_amyloid"/>
    <property type="match status" value="1"/>
</dbReference>
<dbReference type="InterPro" id="IPR036176">
    <property type="entry name" value="E2_sf"/>
</dbReference>
<evidence type="ECO:0000256" key="3">
    <source>
        <dbReference type="ARBA" id="ARBA00022729"/>
    </source>
</evidence>
<keyword evidence="3 12" id="KW-0732">Signal</keyword>
<organism evidence="15 16">
    <name type="scientific">Panagrellus redivivus</name>
    <name type="common">Microworm</name>
    <dbReference type="NCBI Taxonomy" id="6233"/>
    <lineage>
        <taxon>Eukaryota</taxon>
        <taxon>Metazoa</taxon>
        <taxon>Ecdysozoa</taxon>
        <taxon>Nematoda</taxon>
        <taxon>Chromadorea</taxon>
        <taxon>Rhabditida</taxon>
        <taxon>Tylenchina</taxon>
        <taxon>Panagrolaimomorpha</taxon>
        <taxon>Panagrolaimoidea</taxon>
        <taxon>Panagrolaimidae</taxon>
        <taxon>Panagrellus</taxon>
    </lineage>
</organism>
<dbReference type="Gene3D" id="3.90.570.10">
    <property type="entry name" value="Amyloidogenic glycoprotein, heparin-binding domain"/>
    <property type="match status" value="1"/>
</dbReference>
<dbReference type="InterPro" id="IPR019744">
    <property type="entry name" value="APP_CUBD_CS"/>
</dbReference>
<dbReference type="Pfam" id="PF02177">
    <property type="entry name" value="APP_N"/>
    <property type="match status" value="1"/>
</dbReference>
<dbReference type="InterPro" id="IPR011993">
    <property type="entry name" value="PH-like_dom_sf"/>
</dbReference>
<feature type="compositionally biased region" description="Acidic residues" evidence="10">
    <location>
        <begin position="540"/>
        <end position="556"/>
    </location>
</feature>
<dbReference type="GO" id="GO:0007417">
    <property type="term" value="P:central nervous system development"/>
    <property type="evidence" value="ECO:0007669"/>
    <property type="project" value="TreeGrafter"/>
</dbReference>
<dbReference type="PROSITE" id="PS51869">
    <property type="entry name" value="APP_E1"/>
    <property type="match status" value="1"/>
</dbReference>
<evidence type="ECO:0000256" key="5">
    <source>
        <dbReference type="ARBA" id="ARBA00023136"/>
    </source>
</evidence>
<accession>A0A7E4UQT4</accession>
<evidence type="ECO:0000313" key="15">
    <source>
        <dbReference type="Proteomes" id="UP000492821"/>
    </source>
</evidence>
<dbReference type="Pfam" id="PF12924">
    <property type="entry name" value="APP_Cu_bd"/>
    <property type="match status" value="1"/>
</dbReference>
<dbReference type="Gene3D" id="2.30.29.30">
    <property type="entry name" value="Pleckstrin-homology domain (PH domain)/Phosphotyrosine-binding domain (PTB)"/>
    <property type="match status" value="1"/>
</dbReference>
<evidence type="ECO:0000256" key="7">
    <source>
        <dbReference type="ARBA" id="ARBA00023180"/>
    </source>
</evidence>
<feature type="region of interest" description="CuBD subdomain" evidence="8">
    <location>
        <begin position="139"/>
        <end position="202"/>
    </location>
</feature>
<evidence type="ECO:0000256" key="8">
    <source>
        <dbReference type="PROSITE-ProRule" id="PRU01217"/>
    </source>
</evidence>
<evidence type="ECO:0000256" key="9">
    <source>
        <dbReference type="SAM" id="Coils"/>
    </source>
</evidence>
<evidence type="ECO:0000313" key="16">
    <source>
        <dbReference type="WBParaSite" id="Pan_g11657.t1"/>
    </source>
</evidence>
<keyword evidence="15" id="KW-1185">Reference proteome</keyword>
<dbReference type="WBParaSite" id="Pan_g11657.t1">
    <property type="protein sequence ID" value="Pan_g11657.t1"/>
    <property type="gene ID" value="Pan_g11657"/>
</dbReference>
<dbReference type="InterPro" id="IPR008155">
    <property type="entry name" value="Amyloid_glyco"/>
</dbReference>
<dbReference type="PROSITE" id="PS00319">
    <property type="entry name" value="APP_CUBD"/>
    <property type="match status" value="1"/>
</dbReference>
<dbReference type="Gene3D" id="3.30.1490.140">
    <property type="entry name" value="Amyloidogenic glycoprotein, copper-binding domain"/>
    <property type="match status" value="1"/>
</dbReference>
<evidence type="ECO:0000256" key="2">
    <source>
        <dbReference type="ARBA" id="ARBA00022692"/>
    </source>
</evidence>
<feature type="domain" description="E1" evidence="13">
    <location>
        <begin position="38"/>
        <end position="202"/>
    </location>
</feature>
<feature type="domain" description="E2" evidence="14">
    <location>
        <begin position="257"/>
        <end position="457"/>
    </location>
</feature>
<evidence type="ECO:0000256" key="4">
    <source>
        <dbReference type="ARBA" id="ARBA00022989"/>
    </source>
</evidence>
<feature type="region of interest" description="GFLD subdomain" evidence="8">
    <location>
        <begin position="38"/>
        <end position="131"/>
    </location>
</feature>
<dbReference type="InterPro" id="IPR008154">
    <property type="entry name" value="Amyloid_glyco_extra"/>
</dbReference>
<feature type="transmembrane region" description="Helical" evidence="11">
    <location>
        <begin position="669"/>
        <end position="688"/>
    </location>
</feature>
<dbReference type="SUPFAM" id="SSF89811">
    <property type="entry name" value="Amyloid beta a4 protein copper binding domain (domain 2)"/>
    <property type="match status" value="1"/>
</dbReference>
<keyword evidence="5 11" id="KW-0472">Membrane</keyword>
<comment type="similarity">
    <text evidence="8">Belongs to the APP family.</text>
</comment>
<evidence type="ECO:0000259" key="13">
    <source>
        <dbReference type="PROSITE" id="PS51869"/>
    </source>
</evidence>
<reference evidence="16" key="2">
    <citation type="submission" date="2020-10" db="UniProtKB">
        <authorList>
            <consortium name="WormBaseParasite"/>
        </authorList>
    </citation>
    <scope>IDENTIFICATION</scope>
</reference>
<dbReference type="GO" id="GO:0046914">
    <property type="term" value="F:transition metal ion binding"/>
    <property type="evidence" value="ECO:0007669"/>
    <property type="project" value="InterPro"/>
</dbReference>
<keyword evidence="7" id="KW-0325">Glycoprotein</keyword>
<dbReference type="PROSITE" id="PS51870">
    <property type="entry name" value="APP_E2"/>
    <property type="match status" value="1"/>
</dbReference>
<dbReference type="PRINTS" id="PR00203">
    <property type="entry name" value="AMYLOIDA4"/>
</dbReference>
<evidence type="ECO:0000256" key="6">
    <source>
        <dbReference type="ARBA" id="ARBA00023157"/>
    </source>
</evidence>
<evidence type="ECO:0000259" key="14">
    <source>
        <dbReference type="PROSITE" id="PS51870"/>
    </source>
</evidence>
<evidence type="ECO:0000256" key="11">
    <source>
        <dbReference type="SAM" id="Phobius"/>
    </source>
</evidence>
<dbReference type="InterPro" id="IPR011178">
    <property type="entry name" value="Amyloid_glyco_Cu-bd"/>
</dbReference>
<proteinExistence type="inferred from homology"/>
<keyword evidence="6 8" id="KW-1015">Disulfide bond</keyword>
<reference evidence="15" key="1">
    <citation type="journal article" date="2013" name="Genetics">
        <title>The draft genome and transcriptome of Panagrellus redivivus are shaped by the harsh demands of a free-living lifestyle.</title>
        <authorList>
            <person name="Srinivasan J."/>
            <person name="Dillman A.R."/>
            <person name="Macchietto M.G."/>
            <person name="Heikkinen L."/>
            <person name="Lakso M."/>
            <person name="Fracchia K.M."/>
            <person name="Antoshechkin I."/>
            <person name="Mortazavi A."/>
            <person name="Wong G."/>
            <person name="Sternberg P.W."/>
        </authorList>
    </citation>
    <scope>NUCLEOTIDE SEQUENCE [LARGE SCALE GENOMIC DNA]</scope>
    <source>
        <strain evidence="15">MT8872</strain>
    </source>
</reference>
<dbReference type="InterPro" id="IPR015849">
    <property type="entry name" value="Amyloid_glyco_heparin-bd"/>
</dbReference>
<dbReference type="PROSITE" id="PS00320">
    <property type="entry name" value="APP_INTRA"/>
    <property type="match status" value="1"/>
</dbReference>
<protein>
    <submittedName>
        <fullName evidence="16">A4_EXTRA domain-containing protein</fullName>
    </submittedName>
</protein>
<dbReference type="GO" id="GO:0008201">
    <property type="term" value="F:heparin binding"/>
    <property type="evidence" value="ECO:0007669"/>
    <property type="project" value="UniProtKB-UniRule"/>
</dbReference>